<sequence length="232" mass="26170">MLCHAVRAIDDRRESDPMKIINAGLGRTGTTSLKVALERLGYGPCFHMFDIVGDEARLAQWEKIVCDGQSPDWDAVFDGYNSAVDGPPSIYYGEMAKAFPEAKMILTVRDPERWYQSTYDTLYQFVLMNESKRPDPRSMPARIYRVTSTMVWDGLFGGRFSDKEHAIEVFERHNREVVESIDAGRLLVYDVKQGWEPLCEFLGADVPPDPFPHANDTATMREQLARAAGGAP</sequence>
<dbReference type="PANTHER" id="PTHR36978">
    <property type="entry name" value="P-LOOP CONTAINING NUCLEOTIDE TRIPHOSPHATE HYDROLASE"/>
    <property type="match status" value="1"/>
</dbReference>
<dbReference type="InterPro" id="IPR027417">
    <property type="entry name" value="P-loop_NTPase"/>
</dbReference>
<gene>
    <name evidence="1" type="ORF">GCM10009546_37820</name>
</gene>
<evidence type="ECO:0000313" key="1">
    <source>
        <dbReference type="EMBL" id="GAA0571488.1"/>
    </source>
</evidence>
<dbReference type="Proteomes" id="UP001501427">
    <property type="component" value="Unassembled WGS sequence"/>
</dbReference>
<name>A0ABP3PT05_9ACTN</name>
<accession>A0ABP3PT05</accession>
<keyword evidence="2" id="KW-1185">Reference proteome</keyword>
<dbReference type="PANTHER" id="PTHR36978:SF4">
    <property type="entry name" value="P-LOOP CONTAINING NUCLEOSIDE TRIPHOSPHATE HYDROLASE PROTEIN"/>
    <property type="match status" value="1"/>
</dbReference>
<dbReference type="EMBL" id="BAAAHD010000032">
    <property type="protein sequence ID" value="GAA0571488.1"/>
    <property type="molecule type" value="Genomic_DNA"/>
</dbReference>
<organism evidence="1 2">
    <name type="scientific">Actinomadura livida</name>
    <dbReference type="NCBI Taxonomy" id="79909"/>
    <lineage>
        <taxon>Bacteria</taxon>
        <taxon>Bacillati</taxon>
        <taxon>Actinomycetota</taxon>
        <taxon>Actinomycetes</taxon>
        <taxon>Streptosporangiales</taxon>
        <taxon>Thermomonosporaceae</taxon>
        <taxon>Actinomadura</taxon>
    </lineage>
</organism>
<reference evidence="2" key="1">
    <citation type="journal article" date="2019" name="Int. J. Syst. Evol. Microbiol.">
        <title>The Global Catalogue of Microorganisms (GCM) 10K type strain sequencing project: providing services to taxonomists for standard genome sequencing and annotation.</title>
        <authorList>
            <consortium name="The Broad Institute Genomics Platform"/>
            <consortium name="The Broad Institute Genome Sequencing Center for Infectious Disease"/>
            <person name="Wu L."/>
            <person name="Ma J."/>
        </authorList>
    </citation>
    <scope>NUCLEOTIDE SEQUENCE [LARGE SCALE GENOMIC DNA]</scope>
    <source>
        <strain evidence="2">JCM 10667</strain>
    </source>
</reference>
<dbReference type="SUPFAM" id="SSF52540">
    <property type="entry name" value="P-loop containing nucleoside triphosphate hydrolases"/>
    <property type="match status" value="1"/>
</dbReference>
<protein>
    <submittedName>
        <fullName evidence="1">Sulfotransferase family protein</fullName>
    </submittedName>
</protein>
<evidence type="ECO:0000313" key="2">
    <source>
        <dbReference type="Proteomes" id="UP001501427"/>
    </source>
</evidence>
<dbReference type="InterPro" id="IPR040632">
    <property type="entry name" value="Sulfotransfer_4"/>
</dbReference>
<comment type="caution">
    <text evidence="1">The sequence shown here is derived from an EMBL/GenBank/DDBJ whole genome shotgun (WGS) entry which is preliminary data.</text>
</comment>
<dbReference type="Pfam" id="PF17784">
    <property type="entry name" value="Sulfotransfer_4"/>
    <property type="match status" value="1"/>
</dbReference>
<dbReference type="Gene3D" id="3.40.50.300">
    <property type="entry name" value="P-loop containing nucleotide triphosphate hydrolases"/>
    <property type="match status" value="1"/>
</dbReference>
<proteinExistence type="predicted"/>